<keyword evidence="1" id="KW-0472">Membrane</keyword>
<accession>A0A2T2N2E3</accession>
<proteinExistence type="predicted"/>
<dbReference type="AlphaFoldDB" id="A0A2T2N2E3"/>
<feature type="transmembrane region" description="Helical" evidence="1">
    <location>
        <begin position="100"/>
        <end position="117"/>
    </location>
</feature>
<keyword evidence="3" id="KW-1185">Reference proteome</keyword>
<evidence type="ECO:0000313" key="3">
    <source>
        <dbReference type="Proteomes" id="UP000240883"/>
    </source>
</evidence>
<evidence type="ECO:0000256" key="1">
    <source>
        <dbReference type="SAM" id="Phobius"/>
    </source>
</evidence>
<feature type="non-terminal residue" evidence="2">
    <location>
        <position position="162"/>
    </location>
</feature>
<gene>
    <name evidence="2" type="ORF">BS50DRAFT_579837</name>
</gene>
<dbReference type="Proteomes" id="UP000240883">
    <property type="component" value="Unassembled WGS sequence"/>
</dbReference>
<sequence length="162" mass="18187">MPSESWGIPKSFEKGLENVYILESGDHNFDSNDTNRYAISSCFAITGWGWMFETNHLPWSLQGHSGPKIVEDGIVPSTVFMATAVGLYHLNKVDQYQDRFLLIGISCGAAVGLGYYRDLIDCIRFILPMAVIISLLASVVTHGFWRRCRWQSDVGPSHETQL</sequence>
<feature type="transmembrane region" description="Helical" evidence="1">
    <location>
        <begin position="123"/>
        <end position="145"/>
    </location>
</feature>
<protein>
    <submittedName>
        <fullName evidence="2">Uncharacterized protein</fullName>
    </submittedName>
</protein>
<organism evidence="2 3">
    <name type="scientific">Corynespora cassiicola Philippines</name>
    <dbReference type="NCBI Taxonomy" id="1448308"/>
    <lineage>
        <taxon>Eukaryota</taxon>
        <taxon>Fungi</taxon>
        <taxon>Dikarya</taxon>
        <taxon>Ascomycota</taxon>
        <taxon>Pezizomycotina</taxon>
        <taxon>Dothideomycetes</taxon>
        <taxon>Pleosporomycetidae</taxon>
        <taxon>Pleosporales</taxon>
        <taxon>Corynesporascaceae</taxon>
        <taxon>Corynespora</taxon>
    </lineage>
</organism>
<evidence type="ECO:0000313" key="2">
    <source>
        <dbReference type="EMBL" id="PSN59601.1"/>
    </source>
</evidence>
<name>A0A2T2N2E3_CORCC</name>
<dbReference type="OrthoDB" id="3800755at2759"/>
<dbReference type="EMBL" id="KZ678154">
    <property type="protein sequence ID" value="PSN59601.1"/>
    <property type="molecule type" value="Genomic_DNA"/>
</dbReference>
<reference evidence="2 3" key="1">
    <citation type="journal article" date="2018" name="Front. Microbiol.">
        <title>Genome-Wide Analysis of Corynespora cassiicola Leaf Fall Disease Putative Effectors.</title>
        <authorList>
            <person name="Lopez D."/>
            <person name="Ribeiro S."/>
            <person name="Label P."/>
            <person name="Fumanal B."/>
            <person name="Venisse J.S."/>
            <person name="Kohler A."/>
            <person name="de Oliveira R.R."/>
            <person name="Labutti K."/>
            <person name="Lipzen A."/>
            <person name="Lail K."/>
            <person name="Bauer D."/>
            <person name="Ohm R.A."/>
            <person name="Barry K.W."/>
            <person name="Spatafora J."/>
            <person name="Grigoriev I.V."/>
            <person name="Martin F.M."/>
            <person name="Pujade-Renaud V."/>
        </authorList>
    </citation>
    <scope>NUCLEOTIDE SEQUENCE [LARGE SCALE GENOMIC DNA]</scope>
    <source>
        <strain evidence="2 3">Philippines</strain>
    </source>
</reference>
<keyword evidence="1" id="KW-1133">Transmembrane helix</keyword>
<keyword evidence="1" id="KW-0812">Transmembrane</keyword>